<feature type="signal peptide" evidence="1">
    <location>
        <begin position="1"/>
        <end position="19"/>
    </location>
</feature>
<protein>
    <recommendedName>
        <fullName evidence="4">Lipoprotein</fullName>
    </recommendedName>
</protein>
<evidence type="ECO:0000313" key="2">
    <source>
        <dbReference type="EMBL" id="QEH61558.1"/>
    </source>
</evidence>
<dbReference type="KEGG" id="schi:SCHIN_v1c03610"/>
<reference evidence="2 3" key="1">
    <citation type="submission" date="2019-08" db="EMBL/GenBank/DDBJ databases">
        <title>Complete genome sequence of Spiroplasma chinense CCH (DSM 19755).</title>
        <authorList>
            <person name="Shen H.-Y."/>
            <person name="Lin Y.-C."/>
            <person name="Chou L."/>
            <person name="Kuo C.-H."/>
        </authorList>
    </citation>
    <scope>NUCLEOTIDE SEQUENCE [LARGE SCALE GENOMIC DNA]</scope>
    <source>
        <strain evidence="2 3">CCH</strain>
    </source>
</reference>
<accession>A0A5B9Y381</accession>
<organism evidence="2 3">
    <name type="scientific">Spiroplasma chinense</name>
    <dbReference type="NCBI Taxonomy" id="216932"/>
    <lineage>
        <taxon>Bacteria</taxon>
        <taxon>Bacillati</taxon>
        <taxon>Mycoplasmatota</taxon>
        <taxon>Mollicutes</taxon>
        <taxon>Entomoplasmatales</taxon>
        <taxon>Spiroplasmataceae</taxon>
        <taxon>Spiroplasma</taxon>
    </lineage>
</organism>
<dbReference type="AlphaFoldDB" id="A0A5B9Y381"/>
<dbReference type="PROSITE" id="PS51257">
    <property type="entry name" value="PROKAR_LIPOPROTEIN"/>
    <property type="match status" value="1"/>
</dbReference>
<evidence type="ECO:0000256" key="1">
    <source>
        <dbReference type="SAM" id="SignalP"/>
    </source>
</evidence>
<dbReference type="RefSeq" id="WP_166507950.1">
    <property type="nucleotide sequence ID" value="NZ_CP043026.1"/>
</dbReference>
<keyword evidence="3" id="KW-1185">Reference proteome</keyword>
<evidence type="ECO:0000313" key="3">
    <source>
        <dbReference type="Proteomes" id="UP000323144"/>
    </source>
</evidence>
<gene>
    <name evidence="2" type="ORF">SCHIN_v1c03610</name>
</gene>
<sequence length="426" mass="48217">MKKLLNLMASITLSVSATSSLVACGSDIKPENININISKSQLNDFVEQNSVVDLIKSKNITKLKELEVQILKNAKVSPSKAKVMLSPAYNANSNIFITIDQIKDLPVINMFSLVIFATPNNYVESKSYDNRALLSEISTEISVNEALLFQEEAQGIDKVYYYYKKSMEKILDQISQKADNEKILNSLKEKYNLKDAQELKDYIETNLKTILNSAQLDTLAQVENNKFTINVKEIENQPNWLNSTFVKFDSYYSGVTQALEKDLNYSVVTPITIDNRETQKIEDIYRLGQNKDEKNEEETFALRVKGQAESTNFGDLYPIVKKYVSEIMSNHYIESGLEIGSDMFEMRLIKAASGDDVFWSTGWSSDANIWVDNAKLSVASPGKYFGETLPILNILFYSSNTEYITVKNDAENKKLALFHLPVKFTG</sequence>
<keyword evidence="1" id="KW-0732">Signal</keyword>
<dbReference type="Proteomes" id="UP000323144">
    <property type="component" value="Chromosome"/>
</dbReference>
<evidence type="ECO:0008006" key="4">
    <source>
        <dbReference type="Google" id="ProtNLM"/>
    </source>
</evidence>
<name>A0A5B9Y381_9MOLU</name>
<feature type="chain" id="PRO_5022928503" description="Lipoprotein" evidence="1">
    <location>
        <begin position="20"/>
        <end position="426"/>
    </location>
</feature>
<dbReference type="EMBL" id="CP043026">
    <property type="protein sequence ID" value="QEH61558.1"/>
    <property type="molecule type" value="Genomic_DNA"/>
</dbReference>
<proteinExistence type="predicted"/>